<keyword evidence="4" id="KW-0393">Immunoglobulin domain</keyword>
<dbReference type="SMART" id="SM00408">
    <property type="entry name" value="IGc2"/>
    <property type="match status" value="2"/>
</dbReference>
<dbReference type="STRING" id="1676925.ENSPKIP00000001923"/>
<dbReference type="InterPro" id="IPR013783">
    <property type="entry name" value="Ig-like_fold"/>
</dbReference>
<evidence type="ECO:0000313" key="7">
    <source>
        <dbReference type="Proteomes" id="UP000261540"/>
    </source>
</evidence>
<feature type="domain" description="Ig-like" evidence="5">
    <location>
        <begin position="45"/>
        <end position="139"/>
    </location>
</feature>
<dbReference type="InterPro" id="IPR007110">
    <property type="entry name" value="Ig-like_dom"/>
</dbReference>
<evidence type="ECO:0000256" key="3">
    <source>
        <dbReference type="ARBA" id="ARBA00023180"/>
    </source>
</evidence>
<dbReference type="Ensembl" id="ENSPKIT00000025858.1">
    <property type="protein sequence ID" value="ENSPKIP00000001923.1"/>
    <property type="gene ID" value="ENSPKIG00000020028.1"/>
</dbReference>
<dbReference type="SUPFAM" id="SSF48726">
    <property type="entry name" value="Immunoglobulin"/>
    <property type="match status" value="2"/>
</dbReference>
<dbReference type="InterPro" id="IPR003599">
    <property type="entry name" value="Ig_sub"/>
</dbReference>
<dbReference type="InterPro" id="IPR003598">
    <property type="entry name" value="Ig_sub2"/>
</dbReference>
<evidence type="ECO:0000256" key="2">
    <source>
        <dbReference type="ARBA" id="ARBA00023157"/>
    </source>
</evidence>
<keyword evidence="2" id="KW-1015">Disulfide bond</keyword>
<keyword evidence="7" id="KW-1185">Reference proteome</keyword>
<dbReference type="Pfam" id="PF13895">
    <property type="entry name" value="Ig_2"/>
    <property type="match status" value="1"/>
</dbReference>
<accession>A0A3B3Q6Z2</accession>
<protein>
    <recommendedName>
        <fullName evidence="5">Ig-like domain-containing protein</fullName>
    </recommendedName>
</protein>
<dbReference type="PANTHER" id="PTHR44337:SF20">
    <property type="entry name" value="CARCINOEMBRYONIC ANTIGEN-RELATED CELL ADHESION MOLECULE 5-RELATED"/>
    <property type="match status" value="1"/>
</dbReference>
<evidence type="ECO:0000256" key="4">
    <source>
        <dbReference type="ARBA" id="ARBA00023319"/>
    </source>
</evidence>
<keyword evidence="1" id="KW-0732">Signal</keyword>
<dbReference type="SMART" id="SM00409">
    <property type="entry name" value="IG"/>
    <property type="match status" value="2"/>
</dbReference>
<dbReference type="PROSITE" id="PS50835">
    <property type="entry name" value="IG_LIKE"/>
    <property type="match status" value="2"/>
</dbReference>
<dbReference type="PANTHER" id="PTHR44337">
    <property type="entry name" value="CARCINOEMBRYONIC ANTIGEN-RELATED CELL ADHESION MOLECULE 8"/>
    <property type="match status" value="1"/>
</dbReference>
<feature type="domain" description="Ig-like" evidence="5">
    <location>
        <begin position="152"/>
        <end position="213"/>
    </location>
</feature>
<dbReference type="Pfam" id="PF13927">
    <property type="entry name" value="Ig_3"/>
    <property type="match status" value="1"/>
</dbReference>
<evidence type="ECO:0000256" key="1">
    <source>
        <dbReference type="ARBA" id="ARBA00022729"/>
    </source>
</evidence>
<dbReference type="AlphaFoldDB" id="A0A3B3Q6Z2"/>
<dbReference type="Proteomes" id="UP000261540">
    <property type="component" value="Unplaced"/>
</dbReference>
<dbReference type="Gene3D" id="2.60.40.10">
    <property type="entry name" value="Immunoglobulins"/>
    <property type="match status" value="2"/>
</dbReference>
<keyword evidence="3" id="KW-0325">Glycoprotein</keyword>
<evidence type="ECO:0000313" key="6">
    <source>
        <dbReference type="Ensembl" id="ENSPKIP00000001923.1"/>
    </source>
</evidence>
<reference evidence="6" key="1">
    <citation type="submission" date="2025-08" db="UniProtKB">
        <authorList>
            <consortium name="Ensembl"/>
        </authorList>
    </citation>
    <scope>IDENTIFICATION</scope>
</reference>
<reference evidence="6" key="2">
    <citation type="submission" date="2025-09" db="UniProtKB">
        <authorList>
            <consortium name="Ensembl"/>
        </authorList>
    </citation>
    <scope>IDENTIFICATION</scope>
</reference>
<dbReference type="GeneTree" id="ENSGT01100000263479"/>
<organism evidence="6 7">
    <name type="scientific">Paramormyrops kingsleyae</name>
    <dbReference type="NCBI Taxonomy" id="1676925"/>
    <lineage>
        <taxon>Eukaryota</taxon>
        <taxon>Metazoa</taxon>
        <taxon>Chordata</taxon>
        <taxon>Craniata</taxon>
        <taxon>Vertebrata</taxon>
        <taxon>Euteleostomi</taxon>
        <taxon>Actinopterygii</taxon>
        <taxon>Neopterygii</taxon>
        <taxon>Teleostei</taxon>
        <taxon>Osteoglossocephala</taxon>
        <taxon>Osteoglossomorpha</taxon>
        <taxon>Osteoglossiformes</taxon>
        <taxon>Mormyridae</taxon>
        <taxon>Paramormyrops</taxon>
    </lineage>
</organism>
<evidence type="ECO:0000259" key="5">
    <source>
        <dbReference type="PROSITE" id="PS50835"/>
    </source>
</evidence>
<proteinExistence type="predicted"/>
<dbReference type="InterPro" id="IPR052598">
    <property type="entry name" value="IgSF_CEA-related"/>
</dbReference>
<name>A0A3B3Q6Z2_9TELE</name>
<dbReference type="InterPro" id="IPR036179">
    <property type="entry name" value="Ig-like_dom_sf"/>
</dbReference>
<sequence length="227" mass="24625">SVGGRVKLYLSPTIARQEKHVISHVARDAAETMQSLHTSLFVFKPTAQVSDVIIQANATELVEFNDSVSLTCSASGSSPTFHWLNGSSDIIVSERVHLSAYSRTLTISPVLRSDQKPIYCSVTNIISSNTSRPITFNVSLTVSPPGPIFTSGTSLTLSCSAQSSPPAQFQWALNDTLLSQRGDKLLVTNIKASQSGNYTCWAHKNRTLRYHLSEPSMITVLGKNLDG</sequence>